<comment type="subcellular location">
    <subcellularLocation>
        <location evidence="1">Nucleus</location>
    </subcellularLocation>
</comment>
<feature type="compositionally biased region" description="Pro residues" evidence="7">
    <location>
        <begin position="117"/>
        <end position="133"/>
    </location>
</feature>
<evidence type="ECO:0000256" key="5">
    <source>
        <dbReference type="ARBA" id="ARBA00023163"/>
    </source>
</evidence>
<evidence type="ECO:0000313" key="8">
    <source>
        <dbReference type="EMBL" id="KAL2079421.1"/>
    </source>
</evidence>
<evidence type="ECO:0000256" key="3">
    <source>
        <dbReference type="ARBA" id="ARBA00022884"/>
    </source>
</evidence>
<reference evidence="8 9" key="1">
    <citation type="submission" date="2024-09" db="EMBL/GenBank/DDBJ databases">
        <title>A chromosome-level genome assembly of Gray's grenadier anchovy, Coilia grayii.</title>
        <authorList>
            <person name="Fu Z."/>
        </authorList>
    </citation>
    <scope>NUCLEOTIDE SEQUENCE [LARGE SCALE GENOMIC DNA]</scope>
    <source>
        <strain evidence="8">G4</strain>
        <tissue evidence="8">Muscle</tissue>
    </source>
</reference>
<evidence type="ECO:0008006" key="10">
    <source>
        <dbReference type="Google" id="ProtNLM"/>
    </source>
</evidence>
<comment type="caution">
    <text evidence="8">The sequence shown here is derived from an EMBL/GenBank/DDBJ whole genome shotgun (WGS) entry which is preliminary data.</text>
</comment>
<keyword evidence="4" id="KW-0805">Transcription regulation</keyword>
<dbReference type="GO" id="GO:0003723">
    <property type="term" value="F:RNA binding"/>
    <property type="evidence" value="ECO:0007669"/>
    <property type="project" value="UniProtKB-KW"/>
</dbReference>
<feature type="compositionally biased region" description="Low complexity" evidence="7">
    <location>
        <begin position="229"/>
        <end position="262"/>
    </location>
</feature>
<dbReference type="PANTHER" id="PTHR15528">
    <property type="entry name" value="PEROXISOME PROLIFERATOR ACTIVATED RECEPTOR GAMMA COACTIVATOR 1 PGC-1 -RELATED"/>
    <property type="match status" value="1"/>
</dbReference>
<evidence type="ECO:0000256" key="6">
    <source>
        <dbReference type="ARBA" id="ARBA00023242"/>
    </source>
</evidence>
<feature type="region of interest" description="Disordered" evidence="7">
    <location>
        <begin position="163"/>
        <end position="199"/>
    </location>
</feature>
<evidence type="ECO:0000256" key="2">
    <source>
        <dbReference type="ARBA" id="ARBA00022553"/>
    </source>
</evidence>
<keyword evidence="6" id="KW-0539">Nucleus</keyword>
<proteinExistence type="predicted"/>
<dbReference type="Proteomes" id="UP001591681">
    <property type="component" value="Unassembled WGS sequence"/>
</dbReference>
<keyword evidence="3" id="KW-0694">RNA-binding</keyword>
<dbReference type="PANTHER" id="PTHR15528:SF10">
    <property type="entry name" value="PEROXISOME PROLIFERATOR-ACTIVATED RECEPTOR GAMMA COACTIVATOR 1-ALPHA"/>
    <property type="match status" value="1"/>
</dbReference>
<accession>A0ABD1IWS1</accession>
<name>A0ABD1IWS1_9TELE</name>
<evidence type="ECO:0000256" key="7">
    <source>
        <dbReference type="SAM" id="MobiDB-lite"/>
    </source>
</evidence>
<evidence type="ECO:0000256" key="4">
    <source>
        <dbReference type="ARBA" id="ARBA00023015"/>
    </source>
</evidence>
<sequence length="684" mass="73929">MFSQASCCAALVGEDQPLCPDLPELDLSELDVSDLDADSFLGGLKWYSDQSEIISSQYGHESTNLFEKLEEEEQEATLLAVLTETLDGLPVDEDTIDGLPSFQSLSPDPPSHARLPPHTPAHVPPLTRPPSPSTSPNASPHSPDAHEPSLLKKLLLAPANSHVNYSQFPPSAHGNQRHRHTHSPLKAEQAWAGKGGGVSMRRPCTELLKYLTTGAEPLPSTTVGKEGVSSSCSLSSSPSSLSTSSSSSSSSRKKASSCSSSSLAGHTHLLPQRANSSSSPLPLTPDPPTDKGSPLENKAIERSLTVEISGTPGLTPPTTPPHKLSPESLFLPPPPMLPPPQDQRRGLKRPAPPNSYGDHDYCQAVGTKHPVATATPRPVAAGTAHRTRPIATAAVLPRGTDSPDPPSTTQDAPTLRDRPRPALPDQQIRAQLERHFGPPPLQEEAQEEEEEGMVWGGAEELYCEIGGYGGLGGALAELFSWGEDGGLDLPFESSAPYSPLSPSPSPPTHTHSRQGSTSPPPRTHASSWYDSDEENQHECLRPVESQRPHTKHQLHSAAHRQCPPLKVIEERRRAYVGRLHPHSTHTHCELQRAIGVFGESEECEECAVTLPDDGSIRSCDLSVAPRVELYRRHPGGHKQNSRTTYTDLDSHADDMDLDAAYSRSKYDCMDFDSLLREAQSSLRR</sequence>
<feature type="region of interest" description="Disordered" evidence="7">
    <location>
        <begin position="544"/>
        <end position="563"/>
    </location>
</feature>
<feature type="region of interest" description="Disordered" evidence="7">
    <location>
        <begin position="91"/>
        <end position="147"/>
    </location>
</feature>
<feature type="compositionally biased region" description="Low complexity" evidence="7">
    <location>
        <begin position="370"/>
        <end position="384"/>
    </location>
</feature>
<evidence type="ECO:0000256" key="1">
    <source>
        <dbReference type="ARBA" id="ARBA00004123"/>
    </source>
</evidence>
<dbReference type="EMBL" id="JBHFQA010000022">
    <property type="protein sequence ID" value="KAL2079421.1"/>
    <property type="molecule type" value="Genomic_DNA"/>
</dbReference>
<feature type="region of interest" description="Disordered" evidence="7">
    <location>
        <begin position="490"/>
        <end position="537"/>
    </location>
</feature>
<feature type="compositionally biased region" description="Pro residues" evidence="7">
    <location>
        <begin position="331"/>
        <end position="341"/>
    </location>
</feature>
<dbReference type="InterPro" id="IPR034605">
    <property type="entry name" value="PGC-1"/>
</dbReference>
<feature type="compositionally biased region" description="Basic residues" evidence="7">
    <location>
        <begin position="548"/>
        <end position="558"/>
    </location>
</feature>
<keyword evidence="2" id="KW-0597">Phosphoprotein</keyword>
<dbReference type="AlphaFoldDB" id="A0ABD1IWS1"/>
<gene>
    <name evidence="8" type="ORF">ACEWY4_025165</name>
</gene>
<protein>
    <recommendedName>
        <fullName evidence="10">Peroxisome proliferator-activated receptor gamma coactivator 1-alpha</fullName>
    </recommendedName>
</protein>
<organism evidence="8 9">
    <name type="scientific">Coilia grayii</name>
    <name type="common">Gray's grenadier anchovy</name>
    <dbReference type="NCBI Taxonomy" id="363190"/>
    <lineage>
        <taxon>Eukaryota</taxon>
        <taxon>Metazoa</taxon>
        <taxon>Chordata</taxon>
        <taxon>Craniata</taxon>
        <taxon>Vertebrata</taxon>
        <taxon>Euteleostomi</taxon>
        <taxon>Actinopterygii</taxon>
        <taxon>Neopterygii</taxon>
        <taxon>Teleostei</taxon>
        <taxon>Clupei</taxon>
        <taxon>Clupeiformes</taxon>
        <taxon>Clupeoidei</taxon>
        <taxon>Engraulidae</taxon>
        <taxon>Coilinae</taxon>
        <taxon>Coilia</taxon>
    </lineage>
</organism>
<dbReference type="GO" id="GO:0005634">
    <property type="term" value="C:nucleus"/>
    <property type="evidence" value="ECO:0007669"/>
    <property type="project" value="UniProtKB-SubCell"/>
</dbReference>
<keyword evidence="9" id="KW-1185">Reference proteome</keyword>
<feature type="region of interest" description="Disordered" evidence="7">
    <location>
        <begin position="216"/>
        <end position="424"/>
    </location>
</feature>
<evidence type="ECO:0000313" key="9">
    <source>
        <dbReference type="Proteomes" id="UP001591681"/>
    </source>
</evidence>
<keyword evidence="5" id="KW-0804">Transcription</keyword>